<evidence type="ECO:0000256" key="12">
    <source>
        <dbReference type="SAM" id="MobiDB-lite"/>
    </source>
</evidence>
<dbReference type="GO" id="GO:0042644">
    <property type="term" value="C:chloroplast nucleoid"/>
    <property type="evidence" value="ECO:0007669"/>
    <property type="project" value="TreeGrafter"/>
</dbReference>
<dbReference type="InterPro" id="IPR036314">
    <property type="entry name" value="SOD_C_sf"/>
</dbReference>
<evidence type="ECO:0000259" key="13">
    <source>
        <dbReference type="Pfam" id="PF00081"/>
    </source>
</evidence>
<comment type="subcellular location">
    <subcellularLocation>
        <location evidence="2">Plastid</location>
        <location evidence="2">Chloroplast</location>
    </subcellularLocation>
</comment>
<dbReference type="EMBL" id="GU433193">
    <property type="protein sequence ID" value="ADC95630.1"/>
    <property type="molecule type" value="mRNA"/>
</dbReference>
<dbReference type="EC" id="1.15.1.1" evidence="4"/>
<evidence type="ECO:0000259" key="14">
    <source>
        <dbReference type="Pfam" id="PF02777"/>
    </source>
</evidence>
<proteinExistence type="evidence at transcript level"/>
<dbReference type="InterPro" id="IPR019833">
    <property type="entry name" value="Mn/Fe_SOD_BS"/>
</dbReference>
<keyword evidence="9" id="KW-0408">Iron</keyword>
<evidence type="ECO:0000256" key="9">
    <source>
        <dbReference type="ARBA" id="ARBA00023004"/>
    </source>
</evidence>
<dbReference type="InterPro" id="IPR019831">
    <property type="entry name" value="Mn/Fe_SOD_N"/>
</dbReference>
<feature type="region of interest" description="Disordered" evidence="12">
    <location>
        <begin position="1"/>
        <end position="36"/>
    </location>
</feature>
<comment type="cofactor">
    <cofactor evidence="1">
        <name>Fe cation</name>
        <dbReference type="ChEBI" id="CHEBI:24875"/>
    </cofactor>
</comment>
<evidence type="ECO:0000256" key="6">
    <source>
        <dbReference type="ARBA" id="ARBA00022640"/>
    </source>
</evidence>
<keyword evidence="8" id="KW-0560">Oxidoreductase</keyword>
<dbReference type="GO" id="GO:0009416">
    <property type="term" value="P:response to light stimulus"/>
    <property type="evidence" value="ECO:0007669"/>
    <property type="project" value="UniProtKB-ARBA"/>
</dbReference>
<dbReference type="InterPro" id="IPR036324">
    <property type="entry name" value="Mn/Fe_SOD_N_sf"/>
</dbReference>
<feature type="domain" description="Manganese/iron superoxide dismutase C-terminal" evidence="14">
    <location>
        <begin position="128"/>
        <end position="246"/>
    </location>
</feature>
<dbReference type="PROSITE" id="PS00088">
    <property type="entry name" value="SOD_MN"/>
    <property type="match status" value="1"/>
</dbReference>
<dbReference type="Pfam" id="PF00081">
    <property type="entry name" value="Sod_Fe_N"/>
    <property type="match status" value="1"/>
</dbReference>
<sequence>MAFTTTPTAAGLSGALQRTNQTQWKTKSGAGKVSAKFELKPPPYPMNGLEPHMSKDTLEFHWGKHHRAYVDNLNRQINGTELDGLSLEDVIVAAYNKGDTLPAFNNAAQAWNHEFFWESMKPGGGGEPSGELLQLLERDFGSFEKFVAEFKAAAATQFGSGWAWLVYKPKGHDVGNTADPRPSEEDKELVVLKSTNAVNPLVWDYYPLLTIDVWEHAYYLDYQNRRPDYISIFMDNLVSWEAVSHRLQIAKAGASEIEKKK</sequence>
<comment type="similarity">
    <text evidence="3">Belongs to the iron/manganese superoxide dismutase family.</text>
</comment>
<dbReference type="SUPFAM" id="SSF54719">
    <property type="entry name" value="Fe,Mn superoxide dismutase (SOD), C-terminal domain"/>
    <property type="match status" value="1"/>
</dbReference>
<name>D3Y4H8_BRUGY</name>
<dbReference type="Gene3D" id="1.10.287.990">
    <property type="entry name" value="Fe,Mn superoxide dismutase (SOD) domain"/>
    <property type="match status" value="1"/>
</dbReference>
<evidence type="ECO:0000313" key="15">
    <source>
        <dbReference type="EMBL" id="ADC95630.1"/>
    </source>
</evidence>
<dbReference type="GO" id="GO:0004784">
    <property type="term" value="F:superoxide dismutase activity"/>
    <property type="evidence" value="ECO:0007669"/>
    <property type="project" value="UniProtKB-EC"/>
</dbReference>
<evidence type="ECO:0000256" key="11">
    <source>
        <dbReference type="PIRSR" id="PIRSR000349-1"/>
    </source>
</evidence>
<evidence type="ECO:0000256" key="3">
    <source>
        <dbReference type="ARBA" id="ARBA00008714"/>
    </source>
</evidence>
<evidence type="ECO:0000256" key="8">
    <source>
        <dbReference type="ARBA" id="ARBA00023002"/>
    </source>
</evidence>
<dbReference type="Pfam" id="PF02777">
    <property type="entry name" value="Sod_Fe_C"/>
    <property type="match status" value="1"/>
</dbReference>
<dbReference type="FunFam" id="1.10.287.990:FF:000002">
    <property type="entry name" value="Superoxide dismutase"/>
    <property type="match status" value="1"/>
</dbReference>
<keyword evidence="7 11" id="KW-0479">Metal-binding</keyword>
<protein>
    <recommendedName>
        <fullName evidence="4">superoxide dismutase</fullName>
        <ecNumber evidence="4">1.15.1.1</ecNumber>
    </recommendedName>
</protein>
<evidence type="ECO:0000256" key="7">
    <source>
        <dbReference type="ARBA" id="ARBA00022723"/>
    </source>
</evidence>
<feature type="domain" description="Manganese/iron superoxide dismutase N-terminal" evidence="13">
    <location>
        <begin position="36"/>
        <end position="121"/>
    </location>
</feature>
<reference evidence="15" key="1">
    <citation type="submission" date="2009-12" db="EMBL/GenBank/DDBJ databases">
        <title>Molecular cloning and sequence analysis of Fe-superoxide dismutase from Bruguiera gymnorhiza.</title>
        <authorList>
            <person name="Guan Y."/>
            <person name="Zhou X."/>
            <person name="Ye B."/>
        </authorList>
    </citation>
    <scope>NUCLEOTIDE SEQUENCE</scope>
</reference>
<comment type="catalytic activity">
    <reaction evidence="10">
        <text>2 superoxide + 2 H(+) = H2O2 + O2</text>
        <dbReference type="Rhea" id="RHEA:20696"/>
        <dbReference type="ChEBI" id="CHEBI:15378"/>
        <dbReference type="ChEBI" id="CHEBI:15379"/>
        <dbReference type="ChEBI" id="CHEBI:16240"/>
        <dbReference type="ChEBI" id="CHEBI:18421"/>
        <dbReference type="EC" id="1.15.1.1"/>
    </reaction>
</comment>
<dbReference type="AlphaFoldDB" id="D3Y4H8"/>
<accession>D3Y4H8</accession>
<dbReference type="GO" id="GO:0046872">
    <property type="term" value="F:metal ion binding"/>
    <property type="evidence" value="ECO:0007669"/>
    <property type="project" value="UniProtKB-KW"/>
</dbReference>
<evidence type="ECO:0000256" key="10">
    <source>
        <dbReference type="ARBA" id="ARBA00049204"/>
    </source>
</evidence>
<keyword evidence="6" id="KW-0934">Plastid</keyword>
<dbReference type="InterPro" id="IPR019832">
    <property type="entry name" value="Mn/Fe_SOD_C"/>
</dbReference>
<feature type="binding site" evidence="11">
    <location>
        <position position="113"/>
    </location>
    <ligand>
        <name>Mn(2+)</name>
        <dbReference type="ChEBI" id="CHEBI:29035"/>
    </ligand>
</feature>
<dbReference type="SUPFAM" id="SSF46609">
    <property type="entry name" value="Fe,Mn superoxide dismutase (SOD), N-terminal domain"/>
    <property type="match status" value="1"/>
</dbReference>
<dbReference type="InterPro" id="IPR001189">
    <property type="entry name" value="Mn/Fe_SOD"/>
</dbReference>
<keyword evidence="5" id="KW-0150">Chloroplast</keyword>
<dbReference type="Gene3D" id="3.55.40.20">
    <property type="entry name" value="Iron/manganese superoxide dismutase, C-terminal domain"/>
    <property type="match status" value="1"/>
</dbReference>
<evidence type="ECO:0000256" key="5">
    <source>
        <dbReference type="ARBA" id="ARBA00022528"/>
    </source>
</evidence>
<dbReference type="PRINTS" id="PR01703">
    <property type="entry name" value="MNSODISMTASE"/>
</dbReference>
<evidence type="ECO:0000256" key="2">
    <source>
        <dbReference type="ARBA" id="ARBA00004229"/>
    </source>
</evidence>
<evidence type="ECO:0000256" key="4">
    <source>
        <dbReference type="ARBA" id="ARBA00012682"/>
    </source>
</evidence>
<evidence type="ECO:0000256" key="1">
    <source>
        <dbReference type="ARBA" id="ARBA00001962"/>
    </source>
</evidence>
<feature type="binding site" evidence="11">
    <location>
        <position position="216"/>
    </location>
    <ligand>
        <name>Mn(2+)</name>
        <dbReference type="ChEBI" id="CHEBI:29035"/>
    </ligand>
</feature>
<feature type="compositionally biased region" description="Polar residues" evidence="12">
    <location>
        <begin position="16"/>
        <end position="26"/>
    </location>
</feature>
<feature type="binding site" evidence="11">
    <location>
        <position position="61"/>
    </location>
    <ligand>
        <name>Mn(2+)</name>
        <dbReference type="ChEBI" id="CHEBI:29035"/>
    </ligand>
</feature>
<dbReference type="PIRSF" id="PIRSF000349">
    <property type="entry name" value="SODismutase"/>
    <property type="match status" value="1"/>
</dbReference>
<feature type="binding site" evidence="11">
    <location>
        <position position="212"/>
    </location>
    <ligand>
        <name>Mn(2+)</name>
        <dbReference type="ChEBI" id="CHEBI:29035"/>
    </ligand>
</feature>
<organism evidence="15">
    <name type="scientific">Bruguiera gymnorhiza</name>
    <name type="common">Burma mangrove</name>
    <name type="synonym">Rhizophora gymnorhiza</name>
    <dbReference type="NCBI Taxonomy" id="39984"/>
    <lineage>
        <taxon>Eukaryota</taxon>
        <taxon>Viridiplantae</taxon>
        <taxon>Streptophyta</taxon>
        <taxon>Embryophyta</taxon>
        <taxon>Tracheophyta</taxon>
        <taxon>Spermatophyta</taxon>
        <taxon>Magnoliopsida</taxon>
        <taxon>eudicotyledons</taxon>
        <taxon>Gunneridae</taxon>
        <taxon>Pentapetalae</taxon>
        <taxon>rosids</taxon>
        <taxon>fabids</taxon>
        <taxon>Malpighiales</taxon>
        <taxon>Rhizophoraceae</taxon>
        <taxon>Bruguiera</taxon>
    </lineage>
</organism>
<dbReference type="PANTHER" id="PTHR42769">
    <property type="entry name" value="SUPEROXIDE DISMUTASE"/>
    <property type="match status" value="1"/>
</dbReference>
<dbReference type="PANTHER" id="PTHR42769:SF3">
    <property type="entry name" value="SUPEROXIDE DISMUTASE [FE] 2, CHLOROPLASTIC"/>
    <property type="match status" value="1"/>
</dbReference>
<dbReference type="FunFam" id="3.55.40.20:FF:000005">
    <property type="entry name" value="Superoxide dismutase"/>
    <property type="match status" value="1"/>
</dbReference>